<evidence type="ECO:0000256" key="1">
    <source>
        <dbReference type="ARBA" id="ARBA00022723"/>
    </source>
</evidence>
<organism evidence="5 6">
    <name type="scientific">Eumeta variegata</name>
    <name type="common">Bagworm moth</name>
    <name type="synonym">Eumeta japonica</name>
    <dbReference type="NCBI Taxonomy" id="151549"/>
    <lineage>
        <taxon>Eukaryota</taxon>
        <taxon>Metazoa</taxon>
        <taxon>Ecdysozoa</taxon>
        <taxon>Arthropoda</taxon>
        <taxon>Hexapoda</taxon>
        <taxon>Insecta</taxon>
        <taxon>Pterygota</taxon>
        <taxon>Neoptera</taxon>
        <taxon>Endopterygota</taxon>
        <taxon>Lepidoptera</taxon>
        <taxon>Glossata</taxon>
        <taxon>Ditrysia</taxon>
        <taxon>Tineoidea</taxon>
        <taxon>Psychidae</taxon>
        <taxon>Oiketicinae</taxon>
        <taxon>Eumeta</taxon>
    </lineage>
</organism>
<sequence length="121" mass="13346">MWSITVSTYDYWILCAVHSASAESESQPEVAYTRTRRGALSLLVDGFGYVVRKRRGDRIYWSCASRALRCPARALTGAGRLLARAGRHTHPPHAHRNLLDRHARIEALIETLPAAPAAAGP</sequence>
<dbReference type="EMBL" id="BGZK01000246">
    <property type="protein sequence ID" value="GBP31481.1"/>
    <property type="molecule type" value="Genomic_DNA"/>
</dbReference>
<reference evidence="5 6" key="1">
    <citation type="journal article" date="2019" name="Commun. Biol.">
        <title>The bagworm genome reveals a unique fibroin gene that provides high tensile strength.</title>
        <authorList>
            <person name="Kono N."/>
            <person name="Nakamura H."/>
            <person name="Ohtoshi R."/>
            <person name="Tomita M."/>
            <person name="Numata K."/>
            <person name="Arakawa K."/>
        </authorList>
    </citation>
    <scope>NUCLEOTIDE SEQUENCE [LARGE SCALE GENOMIC DNA]</scope>
</reference>
<protein>
    <recommendedName>
        <fullName evidence="4">FLYWCH-type domain-containing protein</fullName>
    </recommendedName>
</protein>
<dbReference type="GO" id="GO:0008270">
    <property type="term" value="F:zinc ion binding"/>
    <property type="evidence" value="ECO:0007669"/>
    <property type="project" value="UniProtKB-KW"/>
</dbReference>
<evidence type="ECO:0000256" key="2">
    <source>
        <dbReference type="ARBA" id="ARBA00022771"/>
    </source>
</evidence>
<dbReference type="AlphaFoldDB" id="A0A4C1UYB0"/>
<comment type="caution">
    <text evidence="5">The sequence shown here is derived from an EMBL/GenBank/DDBJ whole genome shotgun (WGS) entry which is preliminary data.</text>
</comment>
<evidence type="ECO:0000256" key="3">
    <source>
        <dbReference type="ARBA" id="ARBA00022833"/>
    </source>
</evidence>
<dbReference type="Proteomes" id="UP000299102">
    <property type="component" value="Unassembled WGS sequence"/>
</dbReference>
<dbReference type="OrthoDB" id="7318519at2759"/>
<dbReference type="Pfam" id="PF04500">
    <property type="entry name" value="FLYWCH"/>
    <property type="match status" value="1"/>
</dbReference>
<evidence type="ECO:0000313" key="5">
    <source>
        <dbReference type="EMBL" id="GBP31481.1"/>
    </source>
</evidence>
<proteinExistence type="predicted"/>
<accession>A0A4C1UYB0</accession>
<feature type="domain" description="FLYWCH-type" evidence="4">
    <location>
        <begin position="32"/>
        <end position="90"/>
    </location>
</feature>
<evidence type="ECO:0000313" key="6">
    <source>
        <dbReference type="Proteomes" id="UP000299102"/>
    </source>
</evidence>
<keyword evidence="2" id="KW-0863">Zinc-finger</keyword>
<name>A0A4C1UYB0_EUMVA</name>
<evidence type="ECO:0000259" key="4">
    <source>
        <dbReference type="Pfam" id="PF04500"/>
    </source>
</evidence>
<dbReference type="InterPro" id="IPR007588">
    <property type="entry name" value="Znf_FLYWCH"/>
</dbReference>
<dbReference type="Gene3D" id="2.20.25.240">
    <property type="match status" value="1"/>
</dbReference>
<gene>
    <name evidence="5" type="ORF">EVAR_17972_1</name>
</gene>
<keyword evidence="6" id="KW-1185">Reference proteome</keyword>
<keyword evidence="1" id="KW-0479">Metal-binding</keyword>
<keyword evidence="3" id="KW-0862">Zinc</keyword>